<evidence type="ECO:0000313" key="1">
    <source>
        <dbReference type="EMBL" id="EXX85538.1"/>
    </source>
</evidence>
<evidence type="ECO:0000313" key="2">
    <source>
        <dbReference type="Proteomes" id="UP000053750"/>
    </source>
</evidence>
<dbReference type="RefSeq" id="WP_036585234.1">
    <property type="nucleotide sequence ID" value="NZ_KK082183.1"/>
</dbReference>
<dbReference type="AlphaFoldDB" id="A0A9W5W6G1"/>
<protein>
    <recommendedName>
        <fullName evidence="3">Thiol-disulfide oxidoreductase</fullName>
    </recommendedName>
</protein>
<reference evidence="1 2" key="1">
    <citation type="submission" date="2014-02" db="EMBL/GenBank/DDBJ databases">
        <title>Genome sequence of Paenibacillus darwinianus reveals adaptive mechanisms for survival in Antarctic soils.</title>
        <authorList>
            <person name="Dsouza M."/>
            <person name="Taylor M.W."/>
            <person name="Turner S.J."/>
            <person name="Aislabie J."/>
        </authorList>
    </citation>
    <scope>NUCLEOTIDE SEQUENCE [LARGE SCALE GENOMIC DNA]</scope>
    <source>
        <strain evidence="1 2">CE1</strain>
    </source>
</reference>
<dbReference type="Proteomes" id="UP000053750">
    <property type="component" value="Unassembled WGS sequence"/>
</dbReference>
<dbReference type="EMBL" id="JFHU01000221">
    <property type="protein sequence ID" value="EXX85538.1"/>
    <property type="molecule type" value="Genomic_DNA"/>
</dbReference>
<organism evidence="1 2">
    <name type="scientific">Paenibacillus darwinianus</name>
    <dbReference type="NCBI Taxonomy" id="1380763"/>
    <lineage>
        <taxon>Bacteria</taxon>
        <taxon>Bacillati</taxon>
        <taxon>Bacillota</taxon>
        <taxon>Bacilli</taxon>
        <taxon>Bacillales</taxon>
        <taxon>Paenibacillaceae</taxon>
        <taxon>Paenibacillus</taxon>
    </lineage>
</organism>
<dbReference type="InterPro" id="IPR007263">
    <property type="entry name" value="DCC1-like"/>
</dbReference>
<sequence>MAGAKRGPIETLYVVYDAYCILCTGTVKRLQAFKPKRAELIYVTLQSLADGGAPDIPGRDNLDQQTLYAKLHVVDRDGRLFAGADGVVRIMHVLPGFRLVAWLYRIPGMRRAADRLYRLIANRRYDWFGKTDEGCADGACRLPERSASEREDPIR</sequence>
<accession>A0A9W5W6G1</accession>
<proteinExistence type="predicted"/>
<dbReference type="OrthoDB" id="9785438at2"/>
<gene>
    <name evidence="1" type="ORF">BG53_08240</name>
</gene>
<comment type="caution">
    <text evidence="1">The sequence shown here is derived from an EMBL/GenBank/DDBJ whole genome shotgun (WGS) entry which is preliminary data.</text>
</comment>
<keyword evidence="2" id="KW-1185">Reference proteome</keyword>
<evidence type="ECO:0008006" key="3">
    <source>
        <dbReference type="Google" id="ProtNLM"/>
    </source>
</evidence>
<dbReference type="GO" id="GO:0015035">
    <property type="term" value="F:protein-disulfide reductase activity"/>
    <property type="evidence" value="ECO:0007669"/>
    <property type="project" value="InterPro"/>
</dbReference>
<name>A0A9W5W6G1_9BACL</name>
<dbReference type="Pfam" id="PF04134">
    <property type="entry name" value="DCC1-like"/>
    <property type="match status" value="1"/>
</dbReference>